<evidence type="ECO:0000256" key="8">
    <source>
        <dbReference type="ARBA" id="ARBA00023136"/>
    </source>
</evidence>
<evidence type="ECO:0000256" key="6">
    <source>
        <dbReference type="ARBA" id="ARBA00022989"/>
    </source>
</evidence>
<keyword evidence="3" id="KW-0812">Transmembrane</keyword>
<dbReference type="OrthoDB" id="1918at2759"/>
<evidence type="ECO:0000313" key="12">
    <source>
        <dbReference type="Proteomes" id="UP000054107"/>
    </source>
</evidence>
<keyword evidence="4" id="KW-1000">Mitochondrion outer membrane</keyword>
<dbReference type="Proteomes" id="UP000054107">
    <property type="component" value="Unassembled WGS sequence"/>
</dbReference>
<feature type="compositionally biased region" description="Low complexity" evidence="10">
    <location>
        <begin position="461"/>
        <end position="475"/>
    </location>
</feature>
<gene>
    <name evidence="11" type="primary">PARPA_11461.1 scaffold 44122</name>
</gene>
<sequence>MAVTCNNGIPKFLIQGNHLPNTMYMRLDPKISLNYMHLSILLRYDNFIHSIYFVFKENEYRETVQLLSSSEVKECSEWAIKTINSDYLALSTTISTNFWNNNTFRTNVIQSLLAPEAPRFVLLLPSDFESPKTLKASRTAIQDNNNASNSRPKIDIVKTDNVTLPGPVVRLMSFLKTNAANKAYMYYNYDNESKYRITSVMNNILDLREISANKKSYSLNGEQLDFIVAAFPISLPEYNNIGNDTRIELQAENVNIFENEKKLSEGDFIIKVWGPILEKLFARTNWFLHWGDTLSVTSDDDSTKRRMNLRLLCKAGIDNYDIGEGEFGKDAHKSKLYSDKLELIANGKKQLNCILEEYSGNPNEIKLCFIQVLGFEADLFQLWLEITTTFSQGAVFYAGETLSCTITFTNPIITSTSKLVKSSNSTPIPFSNVLQQQTRPTPQPRTISSLASSTLAFLTRTAPSTTTTATTNATTTRKEPPRPLLLDPDEEKSIPVELDSPTPRSSIDTFLHPSPRSSMDSIASFRSSFQPNARRYSSSPLKKTVSEHLLCGFAQVVGSFVADPSLINLSEFGPLKHHTMYNPQGGFGGGGGLMVAKSDSMLDTRTLPVFSTPPSILFVDLDLAPGETKKYTYKIQLPNDIPPSHRGKAIRFNYYLVVGAQRAPTNAAATNLGLPTQGQVVQIRFRVLNHVSEDGSRPIYDLMNPVVQYKDEAIVHEYNATKAEEKPTRKTTKKPRQQIEERKAFMDYINELFENSSKNNTIHEITRRESDAYEDRSADEQLVDKSCSQVVSRITHRSRKAMYDICKHNQRVAKLHLIKTAHRLGEPVLGVLDFNEAMLSTYKISIFLESCESVEDTISLRTPQHISRVSRKTHSDFHSFCLDNKRLSFSLPIPATVSPEFQTTGVSLQYFLKFEFITGIDNQPPFIPVINDEKHIHHQCLQDIEVSTFDCQIPLTVYGSPGGVDRALYGRPHTFRTLKYCKMFMPQQPQLTPEQKLQLRQRTVATVSNFALVVLAIRAAPFALEQAKKLF</sequence>
<dbReference type="GO" id="GO:0015031">
    <property type="term" value="P:protein transport"/>
    <property type="evidence" value="ECO:0007669"/>
    <property type="project" value="UniProtKB-KW"/>
</dbReference>
<comment type="subcellular location">
    <subcellularLocation>
        <location evidence="1">Mitochondrion outer membrane</location>
        <topology evidence="1">Single-pass membrane protein</topology>
    </subcellularLocation>
</comment>
<comment type="similarity">
    <text evidence="9">Belongs to the Tom5 family.</text>
</comment>
<keyword evidence="2" id="KW-0813">Transport</keyword>
<dbReference type="Pfam" id="PF08737">
    <property type="entry name" value="Rgp1"/>
    <property type="match status" value="1"/>
</dbReference>
<accession>A0A0B7NP73</accession>
<evidence type="ECO:0000313" key="11">
    <source>
        <dbReference type="EMBL" id="CEP17168.1"/>
    </source>
</evidence>
<protein>
    <submittedName>
        <fullName evidence="11">Uncharacterized protein</fullName>
    </submittedName>
</protein>
<keyword evidence="7" id="KW-0496">Mitochondrion</keyword>
<keyword evidence="8" id="KW-0472">Membrane</keyword>
<evidence type="ECO:0000256" key="1">
    <source>
        <dbReference type="ARBA" id="ARBA00004572"/>
    </source>
</evidence>
<feature type="region of interest" description="Disordered" evidence="10">
    <location>
        <begin position="461"/>
        <end position="513"/>
    </location>
</feature>
<keyword evidence="12" id="KW-1185">Reference proteome</keyword>
<dbReference type="STRING" id="35722.A0A0B7NP73"/>
<keyword evidence="5" id="KW-0653">Protein transport</keyword>
<evidence type="ECO:0000256" key="7">
    <source>
        <dbReference type="ARBA" id="ARBA00023128"/>
    </source>
</evidence>
<evidence type="ECO:0000256" key="2">
    <source>
        <dbReference type="ARBA" id="ARBA00022448"/>
    </source>
</evidence>
<name>A0A0B7NP73_9FUNG</name>
<proteinExistence type="inferred from homology"/>
<organism evidence="11 12">
    <name type="scientific">Parasitella parasitica</name>
    <dbReference type="NCBI Taxonomy" id="35722"/>
    <lineage>
        <taxon>Eukaryota</taxon>
        <taxon>Fungi</taxon>
        <taxon>Fungi incertae sedis</taxon>
        <taxon>Mucoromycota</taxon>
        <taxon>Mucoromycotina</taxon>
        <taxon>Mucoromycetes</taxon>
        <taxon>Mucorales</taxon>
        <taxon>Mucorineae</taxon>
        <taxon>Mucoraceae</taxon>
        <taxon>Parasitella</taxon>
    </lineage>
</organism>
<dbReference type="AlphaFoldDB" id="A0A0B7NP73"/>
<evidence type="ECO:0000256" key="5">
    <source>
        <dbReference type="ARBA" id="ARBA00022927"/>
    </source>
</evidence>
<dbReference type="InterPro" id="IPR019603">
    <property type="entry name" value="Tom5"/>
</dbReference>
<dbReference type="InterPro" id="IPR014848">
    <property type="entry name" value="Rgp1"/>
</dbReference>
<keyword evidence="6" id="KW-1133">Transmembrane helix</keyword>
<dbReference type="GO" id="GO:0006626">
    <property type="term" value="P:protein targeting to mitochondrion"/>
    <property type="evidence" value="ECO:0007669"/>
    <property type="project" value="UniProtKB-ARBA"/>
</dbReference>
<evidence type="ECO:0000256" key="3">
    <source>
        <dbReference type="ARBA" id="ARBA00022692"/>
    </source>
</evidence>
<evidence type="ECO:0000256" key="10">
    <source>
        <dbReference type="SAM" id="MobiDB-lite"/>
    </source>
</evidence>
<evidence type="ECO:0000256" key="4">
    <source>
        <dbReference type="ARBA" id="ARBA00022787"/>
    </source>
</evidence>
<dbReference type="GO" id="GO:0005741">
    <property type="term" value="C:mitochondrial outer membrane"/>
    <property type="evidence" value="ECO:0007669"/>
    <property type="project" value="UniProtKB-SubCell"/>
</dbReference>
<dbReference type="PANTHER" id="PTHR12507">
    <property type="entry name" value="REDUCED GROWTH PHENOTYPE 1 RGP1, YEAST -RELATED"/>
    <property type="match status" value="1"/>
</dbReference>
<dbReference type="Pfam" id="PF10642">
    <property type="entry name" value="Tom5"/>
    <property type="match status" value="1"/>
</dbReference>
<reference evidence="11 12" key="1">
    <citation type="submission" date="2014-09" db="EMBL/GenBank/DDBJ databases">
        <authorList>
            <person name="Ellenberger Sabrina"/>
        </authorList>
    </citation>
    <scope>NUCLEOTIDE SEQUENCE [LARGE SCALE GENOMIC DNA]</scope>
    <source>
        <strain evidence="11 12">CBS 412.66</strain>
    </source>
</reference>
<evidence type="ECO:0000256" key="9">
    <source>
        <dbReference type="ARBA" id="ARBA00025716"/>
    </source>
</evidence>
<dbReference type="EMBL" id="LN733615">
    <property type="protein sequence ID" value="CEP17168.1"/>
    <property type="molecule type" value="Genomic_DNA"/>
</dbReference>